<keyword evidence="3" id="KW-0812">Transmembrane</keyword>
<keyword evidence="5" id="KW-0472">Membrane</keyword>
<keyword evidence="4" id="KW-0732">Signal</keyword>
<evidence type="ECO:0008006" key="8">
    <source>
        <dbReference type="Google" id="ProtNLM"/>
    </source>
</evidence>
<protein>
    <recommendedName>
        <fullName evidence="8">Transporter</fullName>
    </recommendedName>
</protein>
<accession>X0V4Y1</accession>
<evidence type="ECO:0000256" key="3">
    <source>
        <dbReference type="ARBA" id="ARBA00022692"/>
    </source>
</evidence>
<keyword evidence="6" id="KW-0998">Cell outer membrane</keyword>
<organism evidence="7">
    <name type="scientific">marine sediment metagenome</name>
    <dbReference type="NCBI Taxonomy" id="412755"/>
    <lineage>
        <taxon>unclassified sequences</taxon>
        <taxon>metagenomes</taxon>
        <taxon>ecological metagenomes</taxon>
    </lineage>
</organism>
<dbReference type="EMBL" id="BARS01025640">
    <property type="protein sequence ID" value="GAG06437.1"/>
    <property type="molecule type" value="Genomic_DNA"/>
</dbReference>
<dbReference type="Pfam" id="PF03349">
    <property type="entry name" value="Toluene_X"/>
    <property type="match status" value="1"/>
</dbReference>
<dbReference type="AlphaFoldDB" id="X0V4Y1"/>
<evidence type="ECO:0000256" key="2">
    <source>
        <dbReference type="ARBA" id="ARBA00022452"/>
    </source>
</evidence>
<sequence>NPTDNTGPESAYVNPAGMTGLKTTELSVGAAVVVPVVEYETEIAEAGGDNGGDSGVGSVLPSFFLVVPVGKKFRIGFSVVSPVGGPDGLGWDFGDSWAGRYSSQGVTFATTGLSVSGAWHVNDTWSVGAGVTANWLECNLAAAVNTPVPGDGKADFQDLDDWSARYFVGVQYHVSPASSFGLVYRSEWDPNVSGNLVLSGPGINARTESTTLNLVLPQQLEFGFQQALSKIVVVDLTYGWTDWSAFSGIGVNVAFDNGDVKSGIFDV</sequence>
<evidence type="ECO:0000313" key="7">
    <source>
        <dbReference type="EMBL" id="GAG06437.1"/>
    </source>
</evidence>
<dbReference type="SUPFAM" id="SSF56935">
    <property type="entry name" value="Porins"/>
    <property type="match status" value="1"/>
</dbReference>
<gene>
    <name evidence="7" type="ORF">S01H1_40487</name>
</gene>
<dbReference type="GO" id="GO:0009279">
    <property type="term" value="C:cell outer membrane"/>
    <property type="evidence" value="ECO:0007669"/>
    <property type="project" value="UniProtKB-SubCell"/>
</dbReference>
<dbReference type="PANTHER" id="PTHR35093:SF8">
    <property type="entry name" value="OUTER MEMBRANE PROTEIN NMB0088-RELATED"/>
    <property type="match status" value="1"/>
</dbReference>
<reference evidence="7" key="1">
    <citation type="journal article" date="2014" name="Front. Microbiol.">
        <title>High frequency of phylogenetically diverse reductive dehalogenase-homologous genes in deep subseafloor sedimentary metagenomes.</title>
        <authorList>
            <person name="Kawai M."/>
            <person name="Futagami T."/>
            <person name="Toyoda A."/>
            <person name="Takaki Y."/>
            <person name="Nishi S."/>
            <person name="Hori S."/>
            <person name="Arai W."/>
            <person name="Tsubouchi T."/>
            <person name="Morono Y."/>
            <person name="Uchiyama I."/>
            <person name="Ito T."/>
            <person name="Fujiyama A."/>
            <person name="Inagaki F."/>
            <person name="Takami H."/>
        </authorList>
    </citation>
    <scope>NUCLEOTIDE SEQUENCE</scope>
    <source>
        <strain evidence="7">Expedition CK06-06</strain>
    </source>
</reference>
<comment type="caution">
    <text evidence="7">The sequence shown here is derived from an EMBL/GenBank/DDBJ whole genome shotgun (WGS) entry which is preliminary data.</text>
</comment>
<evidence type="ECO:0000256" key="1">
    <source>
        <dbReference type="ARBA" id="ARBA00004571"/>
    </source>
</evidence>
<evidence type="ECO:0000256" key="4">
    <source>
        <dbReference type="ARBA" id="ARBA00022729"/>
    </source>
</evidence>
<comment type="subcellular location">
    <subcellularLocation>
        <location evidence="1">Cell outer membrane</location>
        <topology evidence="1">Multi-pass membrane protein</topology>
    </subcellularLocation>
</comment>
<evidence type="ECO:0000256" key="6">
    <source>
        <dbReference type="ARBA" id="ARBA00023237"/>
    </source>
</evidence>
<dbReference type="PANTHER" id="PTHR35093">
    <property type="entry name" value="OUTER MEMBRANE PROTEIN NMB0088-RELATED"/>
    <property type="match status" value="1"/>
</dbReference>
<feature type="non-terminal residue" evidence="7">
    <location>
        <position position="267"/>
    </location>
</feature>
<dbReference type="GO" id="GO:0015483">
    <property type="term" value="F:long-chain fatty acid transporting porin activity"/>
    <property type="evidence" value="ECO:0007669"/>
    <property type="project" value="TreeGrafter"/>
</dbReference>
<evidence type="ECO:0000256" key="5">
    <source>
        <dbReference type="ARBA" id="ARBA00023136"/>
    </source>
</evidence>
<dbReference type="InterPro" id="IPR005017">
    <property type="entry name" value="OMPP1/FadL/TodX"/>
</dbReference>
<feature type="non-terminal residue" evidence="7">
    <location>
        <position position="1"/>
    </location>
</feature>
<dbReference type="Gene3D" id="2.40.160.60">
    <property type="entry name" value="Outer membrane protein transport protein (OMPP1/FadL/TodX)"/>
    <property type="match status" value="1"/>
</dbReference>
<proteinExistence type="predicted"/>
<name>X0V4Y1_9ZZZZ</name>
<keyword evidence="2" id="KW-1134">Transmembrane beta strand</keyword>